<protein>
    <recommendedName>
        <fullName evidence="5">DUF4832 domain-containing protein</fullName>
    </recommendedName>
</protein>
<dbReference type="InterPro" id="IPR032379">
    <property type="entry name" value="DUF4874"/>
</dbReference>
<keyword evidence="4" id="KW-1185">Reference proteome</keyword>
<dbReference type="EMBL" id="QEAS01000012">
    <property type="protein sequence ID" value="PWG79791.1"/>
    <property type="molecule type" value="Genomic_DNA"/>
</dbReference>
<evidence type="ECO:0000313" key="3">
    <source>
        <dbReference type="EMBL" id="PWG79791.1"/>
    </source>
</evidence>
<name>A0A2U2PEG9_9SPHI</name>
<dbReference type="Proteomes" id="UP000245647">
    <property type="component" value="Unassembled WGS sequence"/>
</dbReference>
<evidence type="ECO:0008006" key="5">
    <source>
        <dbReference type="Google" id="ProtNLM"/>
    </source>
</evidence>
<proteinExistence type="predicted"/>
<evidence type="ECO:0000259" key="2">
    <source>
        <dbReference type="Pfam" id="PF16173"/>
    </source>
</evidence>
<dbReference type="RefSeq" id="WP_109416689.1">
    <property type="nucleotide sequence ID" value="NZ_QEAS01000012.1"/>
</dbReference>
<evidence type="ECO:0000313" key="4">
    <source>
        <dbReference type="Proteomes" id="UP000245647"/>
    </source>
</evidence>
<dbReference type="Pfam" id="PF16173">
    <property type="entry name" value="DUF4874"/>
    <property type="match status" value="1"/>
</dbReference>
<reference evidence="3 4" key="1">
    <citation type="submission" date="2018-04" db="EMBL/GenBank/DDBJ databases">
        <title>Pedobacter chongqingensis sp. nov., isolated from a rottenly hemp rope.</title>
        <authorList>
            <person name="Cai Y."/>
        </authorList>
    </citation>
    <scope>NUCLEOTIDE SEQUENCE [LARGE SCALE GENOMIC DNA]</scope>
    <source>
        <strain evidence="3 4">FJ4-8</strain>
    </source>
</reference>
<sequence>MEFTRTTLKATGFTAVIVSILFTLAVKAQVKSITYQESPDDFSNPERGFYLPAGEAPGELSGATLLKIRTTHSVKSRNAAYAAWVSLLYRDYLLSDFKNSAISDEYLEKIDRDFAAVREAGMKVVLRFAYTNKANTGNCGDENKICPPYGDAPKHIVLQHIAQLKPILVKNADVISVLQQGFIGIWGENHYTDYFGTSSANKAGVIPDSSWLDRNEVLKALLDALPKDRMVQVRTPQFKQRYVYGPKAPVTSAPLTAGEAFKLTDKARIALHNDCFLASSDDYGTFYDQGNSSSPSGPANAVLRRFFEADSRYVAVGGETCDDAFSPENDCAPLGHAEQEMAAMHYSFLNTAYNNQVNNDWEANGCMMNIKRRLGYRFVLNRALLPEKVKAGGDFNIKLYLKNAGFASPYNPRPLELILRSVKSGKIYSFTLLKSVRKWYPGQVELNGRIDLPGNLLRGDYQVLLNLPDGYVSLAGRPEYSIRLANKDVWEEKTGFNRLNHVVHVY</sequence>
<feature type="domain" description="DUF4832" evidence="1">
    <location>
        <begin position="268"/>
        <end position="486"/>
    </location>
</feature>
<feature type="domain" description="DUF4874" evidence="2">
    <location>
        <begin position="44"/>
        <end position="237"/>
    </location>
</feature>
<dbReference type="AlphaFoldDB" id="A0A2U2PEG9"/>
<dbReference type="Pfam" id="PF16116">
    <property type="entry name" value="DUF4832"/>
    <property type="match status" value="1"/>
</dbReference>
<accession>A0A2U2PEG9</accession>
<dbReference type="InterPro" id="IPR032267">
    <property type="entry name" value="DUF4832"/>
</dbReference>
<organism evidence="3 4">
    <name type="scientific">Pararcticibacter amylolyticus</name>
    <dbReference type="NCBI Taxonomy" id="2173175"/>
    <lineage>
        <taxon>Bacteria</taxon>
        <taxon>Pseudomonadati</taxon>
        <taxon>Bacteroidota</taxon>
        <taxon>Sphingobacteriia</taxon>
        <taxon>Sphingobacteriales</taxon>
        <taxon>Sphingobacteriaceae</taxon>
        <taxon>Pararcticibacter</taxon>
    </lineage>
</organism>
<comment type="caution">
    <text evidence="3">The sequence shown here is derived from an EMBL/GenBank/DDBJ whole genome shotgun (WGS) entry which is preliminary data.</text>
</comment>
<gene>
    <name evidence="3" type="ORF">DDR33_15380</name>
</gene>
<dbReference type="OrthoDB" id="9760654at2"/>
<evidence type="ECO:0000259" key="1">
    <source>
        <dbReference type="Pfam" id="PF16116"/>
    </source>
</evidence>